<feature type="transmembrane region" description="Helical" evidence="1">
    <location>
        <begin position="125"/>
        <end position="146"/>
    </location>
</feature>
<feature type="transmembrane region" description="Helical" evidence="1">
    <location>
        <begin position="20"/>
        <end position="37"/>
    </location>
</feature>
<proteinExistence type="predicted"/>
<organism evidence="2 3">
    <name type="scientific">Melghirimyces algeriensis</name>
    <dbReference type="NCBI Taxonomy" id="910412"/>
    <lineage>
        <taxon>Bacteria</taxon>
        <taxon>Bacillati</taxon>
        <taxon>Bacillota</taxon>
        <taxon>Bacilli</taxon>
        <taxon>Bacillales</taxon>
        <taxon>Thermoactinomycetaceae</taxon>
        <taxon>Melghirimyces</taxon>
    </lineage>
</organism>
<evidence type="ECO:0000256" key="1">
    <source>
        <dbReference type="SAM" id="Phobius"/>
    </source>
</evidence>
<dbReference type="RefSeq" id="WP_142503754.1">
    <property type="nucleotide sequence ID" value="NZ_FXTI01000001.1"/>
</dbReference>
<evidence type="ECO:0000313" key="2">
    <source>
        <dbReference type="EMBL" id="SMO32136.1"/>
    </source>
</evidence>
<keyword evidence="3" id="KW-1185">Reference proteome</keyword>
<name>A0A521ABH9_9BACL</name>
<protein>
    <submittedName>
        <fullName evidence="2">Fluoroquinolone transport system permease protein</fullName>
    </submittedName>
</protein>
<dbReference type="EMBL" id="FXTI01000001">
    <property type="protein sequence ID" value="SMO32136.1"/>
    <property type="molecule type" value="Genomic_DNA"/>
</dbReference>
<evidence type="ECO:0000313" key="3">
    <source>
        <dbReference type="Proteomes" id="UP000315636"/>
    </source>
</evidence>
<dbReference type="InterPro" id="IPR056926">
    <property type="entry name" value="FLQE3_permease"/>
</dbReference>
<reference evidence="2 3" key="1">
    <citation type="submission" date="2017-05" db="EMBL/GenBank/DDBJ databases">
        <authorList>
            <person name="Varghese N."/>
            <person name="Submissions S."/>
        </authorList>
    </citation>
    <scope>NUCLEOTIDE SEQUENCE [LARGE SCALE GENOMIC DNA]</scope>
    <source>
        <strain evidence="2 3">DSM 45474</strain>
    </source>
</reference>
<dbReference type="Pfam" id="PF24686">
    <property type="entry name" value="FLQE3_permease"/>
    <property type="match status" value="1"/>
</dbReference>
<keyword evidence="1" id="KW-0812">Transmembrane</keyword>
<dbReference type="AlphaFoldDB" id="A0A521ABH9"/>
<accession>A0A521ABH9</accession>
<feature type="transmembrane region" description="Helical" evidence="1">
    <location>
        <begin position="153"/>
        <end position="176"/>
    </location>
</feature>
<feature type="transmembrane region" description="Helical" evidence="1">
    <location>
        <begin position="49"/>
        <end position="69"/>
    </location>
</feature>
<feature type="transmembrane region" description="Helical" evidence="1">
    <location>
        <begin position="90"/>
        <end position="113"/>
    </location>
</feature>
<dbReference type="Proteomes" id="UP000315636">
    <property type="component" value="Unassembled WGS sequence"/>
</dbReference>
<dbReference type="OrthoDB" id="2966568at2"/>
<sequence length="242" mass="27362">MSNFLALAVGEITRMKKYQVLPATVFIALLWMGFLSLVDRTYVQTLFSLLIYVDVTTMAMLLVGVTLFFEKQEGTFRSFLVSPIHKSEYILAKGTSNLLSNLLTLVLLIGFAYWIKEVQIPFWEFLGAVILVGFFHTMLGFLISYYAKDFTNLIMYVMVYAFVFVIPVLLEQIGFITHDLLRNLLYALPTKSSMTLFQNAAEGNVETWELILSIGYLAMASIGGYLLALRKFDGFALKEGGQ</sequence>
<keyword evidence="1" id="KW-0472">Membrane</keyword>
<keyword evidence="1" id="KW-1133">Transmembrane helix</keyword>
<feature type="transmembrane region" description="Helical" evidence="1">
    <location>
        <begin position="210"/>
        <end position="229"/>
    </location>
</feature>
<gene>
    <name evidence="2" type="ORF">SAMN06264849_10134</name>
</gene>